<feature type="compositionally biased region" description="Gly residues" evidence="1">
    <location>
        <begin position="179"/>
        <end position="193"/>
    </location>
</feature>
<dbReference type="InterPro" id="IPR009282">
    <property type="entry name" value="DUF937"/>
</dbReference>
<gene>
    <name evidence="2" type="ORF">GCM10011600_10150</name>
</gene>
<dbReference type="Proteomes" id="UP000617531">
    <property type="component" value="Unassembled WGS sequence"/>
</dbReference>
<protein>
    <recommendedName>
        <fullName evidence="4">DUF937 domain-containing protein</fullName>
    </recommendedName>
</protein>
<dbReference type="AlphaFoldDB" id="A0A8J3GPD1"/>
<reference evidence="2" key="2">
    <citation type="submission" date="2020-09" db="EMBL/GenBank/DDBJ databases">
        <authorList>
            <person name="Sun Q."/>
            <person name="Zhou Y."/>
        </authorList>
    </citation>
    <scope>NUCLEOTIDE SEQUENCE</scope>
    <source>
        <strain evidence="2">CGMCC 1.16548</strain>
    </source>
</reference>
<keyword evidence="3" id="KW-1185">Reference proteome</keyword>
<organism evidence="2 3">
    <name type="scientific">Pseudolysinimonas yzui</name>
    <dbReference type="NCBI Taxonomy" id="2708254"/>
    <lineage>
        <taxon>Bacteria</taxon>
        <taxon>Bacillati</taxon>
        <taxon>Actinomycetota</taxon>
        <taxon>Actinomycetes</taxon>
        <taxon>Micrococcales</taxon>
        <taxon>Microbacteriaceae</taxon>
        <taxon>Pseudolysinimonas</taxon>
    </lineage>
</organism>
<sequence>MADLSSLLKQIPVADIAKQLGIDESVAEAAVQQIVPGLVAGLAANAEDPKGAASLTKALSHDRGAVHKKKVTEIDVEDGKKIVRNVYGDKQDAVATKLAASATKASAAGDVTQDIIKQILPIVAPIVLAWLAEQFLGGKKEEPAAKEEESSTGGAIGDLLGGLLGGGSSSGSSNSTGDLLGGILGGLLGGGKK</sequence>
<name>A0A8J3GPD1_9MICO</name>
<reference evidence="2" key="1">
    <citation type="journal article" date="2014" name="Int. J. Syst. Evol. Microbiol.">
        <title>Complete genome sequence of Corynebacterium casei LMG S-19264T (=DSM 44701T), isolated from a smear-ripened cheese.</title>
        <authorList>
            <consortium name="US DOE Joint Genome Institute (JGI-PGF)"/>
            <person name="Walter F."/>
            <person name="Albersmeier A."/>
            <person name="Kalinowski J."/>
            <person name="Ruckert C."/>
        </authorList>
    </citation>
    <scope>NUCLEOTIDE SEQUENCE</scope>
    <source>
        <strain evidence="2">CGMCC 1.16548</strain>
    </source>
</reference>
<accession>A0A8J3GPD1</accession>
<dbReference type="RefSeq" id="WP_191282279.1">
    <property type="nucleotide sequence ID" value="NZ_BNAI01000001.1"/>
</dbReference>
<evidence type="ECO:0000256" key="1">
    <source>
        <dbReference type="SAM" id="MobiDB-lite"/>
    </source>
</evidence>
<comment type="caution">
    <text evidence="2">The sequence shown here is derived from an EMBL/GenBank/DDBJ whole genome shotgun (WGS) entry which is preliminary data.</text>
</comment>
<dbReference type="EMBL" id="BNAI01000001">
    <property type="protein sequence ID" value="GHF10967.1"/>
    <property type="molecule type" value="Genomic_DNA"/>
</dbReference>
<proteinExistence type="predicted"/>
<evidence type="ECO:0000313" key="3">
    <source>
        <dbReference type="Proteomes" id="UP000617531"/>
    </source>
</evidence>
<evidence type="ECO:0008006" key="4">
    <source>
        <dbReference type="Google" id="ProtNLM"/>
    </source>
</evidence>
<feature type="region of interest" description="Disordered" evidence="1">
    <location>
        <begin position="167"/>
        <end position="193"/>
    </location>
</feature>
<dbReference type="Pfam" id="PF06078">
    <property type="entry name" value="DUF937"/>
    <property type="match status" value="1"/>
</dbReference>
<evidence type="ECO:0000313" key="2">
    <source>
        <dbReference type="EMBL" id="GHF10967.1"/>
    </source>
</evidence>